<reference evidence="4" key="4">
    <citation type="journal article" date="2008" name="Nucleic Acids Res.">
        <title>The rice annotation project database (RAP-DB): 2008 update.</title>
        <authorList>
            <consortium name="The rice annotation project (RAP)"/>
        </authorList>
    </citation>
    <scope>GENOME REANNOTATION</scope>
    <source>
        <strain evidence="4">cv. Nipponbare</strain>
    </source>
</reference>
<feature type="compositionally biased region" description="Basic and acidic residues" evidence="1">
    <location>
        <begin position="90"/>
        <end position="99"/>
    </location>
</feature>
<gene>
    <name evidence="3" type="primary">OJ1361_E02.108</name>
    <name evidence="2" type="ORF">P0534H07.40</name>
</gene>
<organism evidence="2 4">
    <name type="scientific">Oryza sativa subsp. japonica</name>
    <name type="common">Rice</name>
    <dbReference type="NCBI Taxonomy" id="39947"/>
    <lineage>
        <taxon>Eukaryota</taxon>
        <taxon>Viridiplantae</taxon>
        <taxon>Streptophyta</taxon>
        <taxon>Embryophyta</taxon>
        <taxon>Tracheophyta</taxon>
        <taxon>Spermatophyta</taxon>
        <taxon>Magnoliopsida</taxon>
        <taxon>Liliopsida</taxon>
        <taxon>Poales</taxon>
        <taxon>Poaceae</taxon>
        <taxon>BOP clade</taxon>
        <taxon>Oryzoideae</taxon>
        <taxon>Oryzeae</taxon>
        <taxon>Oryzinae</taxon>
        <taxon>Oryza</taxon>
        <taxon>Oryza sativa</taxon>
    </lineage>
</organism>
<dbReference type="Proteomes" id="UP000000763">
    <property type="component" value="Chromosome 7"/>
</dbReference>
<evidence type="ECO:0000256" key="1">
    <source>
        <dbReference type="SAM" id="MobiDB-lite"/>
    </source>
</evidence>
<dbReference type="EMBL" id="AP003826">
    <property type="protein sequence ID" value="BAD30323.1"/>
    <property type="molecule type" value="Genomic_DNA"/>
</dbReference>
<evidence type="ECO:0000313" key="3">
    <source>
        <dbReference type="EMBL" id="BAD30323.1"/>
    </source>
</evidence>
<accession>Q6ZEY0</accession>
<sequence>MGFHTYTLSCLDAACLLPRACSDQCSRIRGTILAFSCFFPLSPQPGERFRESRSIKPKKNRHLTLHRFQLLALLDFFILWQQWRRVAGCRRPETGEQSRRGGAAARDEQEEAAERRVVAHHARPCWYGRSNGYH</sequence>
<reference evidence="2" key="2">
    <citation type="submission" date="2001-10" db="EMBL/GenBank/DDBJ databases">
        <title>Oryza sativa nipponbare(GA3) genomic DNA, chromosome 7, PAC clone:P0534H07.</title>
        <authorList>
            <person name="Sasaki T."/>
            <person name="Matsumoto T."/>
            <person name="Yamamoto K."/>
        </authorList>
    </citation>
    <scope>NUCLEOTIDE SEQUENCE</scope>
</reference>
<name>Q6ZEY0_ORYSJ</name>
<reference evidence="3" key="1">
    <citation type="submission" date="2001-07" db="EMBL/GenBank/DDBJ databases">
        <title>Oryza sativa nipponbare(GA3) genomic DNA, chromosome 7, BAC clone:OJ1361_E02.</title>
        <authorList>
            <person name="Sasaki T."/>
            <person name="Matsumoto T."/>
            <person name="Yamamoto K."/>
        </authorList>
    </citation>
    <scope>NUCLEOTIDE SEQUENCE</scope>
</reference>
<dbReference type="AlphaFoldDB" id="Q6ZEY0"/>
<dbReference type="EMBL" id="AP004307">
    <property type="protein sequence ID" value="BAC83451.1"/>
    <property type="molecule type" value="Genomic_DNA"/>
</dbReference>
<reference evidence="4" key="3">
    <citation type="journal article" date="2005" name="Nature">
        <title>The map-based sequence of the rice genome.</title>
        <authorList>
            <consortium name="International rice genome sequencing project (IRGSP)"/>
            <person name="Matsumoto T."/>
            <person name="Wu J."/>
            <person name="Kanamori H."/>
            <person name="Katayose Y."/>
            <person name="Fujisawa M."/>
            <person name="Namiki N."/>
            <person name="Mizuno H."/>
            <person name="Yamamoto K."/>
            <person name="Antonio B.A."/>
            <person name="Baba T."/>
            <person name="Sakata K."/>
            <person name="Nagamura Y."/>
            <person name="Aoki H."/>
            <person name="Arikawa K."/>
            <person name="Arita K."/>
            <person name="Bito T."/>
            <person name="Chiden Y."/>
            <person name="Fujitsuka N."/>
            <person name="Fukunaka R."/>
            <person name="Hamada M."/>
            <person name="Harada C."/>
            <person name="Hayashi A."/>
            <person name="Hijishita S."/>
            <person name="Honda M."/>
            <person name="Hosokawa S."/>
            <person name="Ichikawa Y."/>
            <person name="Idonuma A."/>
            <person name="Iijima M."/>
            <person name="Ikeda M."/>
            <person name="Ikeno M."/>
            <person name="Ito K."/>
            <person name="Ito S."/>
            <person name="Ito T."/>
            <person name="Ito Y."/>
            <person name="Ito Y."/>
            <person name="Iwabuchi A."/>
            <person name="Kamiya K."/>
            <person name="Karasawa W."/>
            <person name="Kurita K."/>
            <person name="Katagiri S."/>
            <person name="Kikuta A."/>
            <person name="Kobayashi H."/>
            <person name="Kobayashi N."/>
            <person name="Machita K."/>
            <person name="Maehara T."/>
            <person name="Masukawa M."/>
            <person name="Mizubayashi T."/>
            <person name="Mukai Y."/>
            <person name="Nagasaki H."/>
            <person name="Nagata Y."/>
            <person name="Naito S."/>
            <person name="Nakashima M."/>
            <person name="Nakama Y."/>
            <person name="Nakamichi Y."/>
            <person name="Nakamura M."/>
            <person name="Meguro A."/>
            <person name="Negishi M."/>
            <person name="Ohta I."/>
            <person name="Ohta T."/>
            <person name="Okamoto M."/>
            <person name="Ono N."/>
            <person name="Saji S."/>
            <person name="Sakaguchi M."/>
            <person name="Sakai K."/>
            <person name="Shibata M."/>
            <person name="Shimokawa T."/>
            <person name="Song J."/>
            <person name="Takazaki Y."/>
            <person name="Terasawa K."/>
            <person name="Tsugane M."/>
            <person name="Tsuji K."/>
            <person name="Ueda S."/>
            <person name="Waki K."/>
            <person name="Yamagata H."/>
            <person name="Yamamoto M."/>
            <person name="Yamamoto S."/>
            <person name="Yamane H."/>
            <person name="Yoshiki S."/>
            <person name="Yoshihara R."/>
            <person name="Yukawa K."/>
            <person name="Zhong H."/>
            <person name="Yano M."/>
            <person name="Yuan Q."/>
            <person name="Ouyang S."/>
            <person name="Liu J."/>
            <person name="Jones K.M."/>
            <person name="Gansberger K."/>
            <person name="Moffat K."/>
            <person name="Hill J."/>
            <person name="Bera J."/>
            <person name="Fadrosh D."/>
            <person name="Jin S."/>
            <person name="Johri S."/>
            <person name="Kim M."/>
            <person name="Overton L."/>
            <person name="Reardon M."/>
            <person name="Tsitrin T."/>
            <person name="Vuong H."/>
            <person name="Weaver B."/>
            <person name="Ciecko A."/>
            <person name="Tallon L."/>
            <person name="Jackson J."/>
            <person name="Pai G."/>
            <person name="Aken S.V."/>
            <person name="Utterback T."/>
            <person name="Reidmuller S."/>
            <person name="Feldblyum T."/>
            <person name="Hsiao J."/>
            <person name="Zismann V."/>
            <person name="Iobst S."/>
            <person name="de Vazeille A.R."/>
            <person name="Buell C.R."/>
            <person name="Ying K."/>
            <person name="Li Y."/>
            <person name="Lu T."/>
            <person name="Huang Y."/>
            <person name="Zhao Q."/>
            <person name="Feng Q."/>
            <person name="Zhang L."/>
            <person name="Zhu J."/>
            <person name="Weng Q."/>
            <person name="Mu J."/>
            <person name="Lu Y."/>
            <person name="Fan D."/>
            <person name="Liu Y."/>
            <person name="Guan J."/>
            <person name="Zhang Y."/>
            <person name="Yu S."/>
            <person name="Liu X."/>
            <person name="Zhang Y."/>
            <person name="Hong G."/>
            <person name="Han B."/>
            <person name="Choisne N."/>
            <person name="Demange N."/>
            <person name="Orjeda G."/>
            <person name="Samain S."/>
            <person name="Cattolico L."/>
            <person name="Pelletier E."/>
            <person name="Couloux A."/>
            <person name="Segurens B."/>
            <person name="Wincker P."/>
            <person name="D'Hont A."/>
            <person name="Scarpelli C."/>
            <person name="Weissenbach J."/>
            <person name="Salanoubat M."/>
            <person name="Quetier F."/>
            <person name="Yu Y."/>
            <person name="Kim H.R."/>
            <person name="Rambo T."/>
            <person name="Currie J."/>
            <person name="Collura K."/>
            <person name="Luo M."/>
            <person name="Yang T."/>
            <person name="Ammiraju J.S.S."/>
            <person name="Engler F."/>
            <person name="Soderlund C."/>
            <person name="Wing R.A."/>
            <person name="Palmer L.E."/>
            <person name="de la Bastide M."/>
            <person name="Spiegel L."/>
            <person name="Nascimento L."/>
            <person name="Zutavern T."/>
            <person name="O'Shaughnessy A."/>
            <person name="Dike S."/>
            <person name="Dedhia N."/>
            <person name="Preston R."/>
            <person name="Balija V."/>
            <person name="McCombie W.R."/>
            <person name="Chow T."/>
            <person name="Chen H."/>
            <person name="Chung M."/>
            <person name="Chen C."/>
            <person name="Shaw J."/>
            <person name="Wu H."/>
            <person name="Hsiao K."/>
            <person name="Chao Y."/>
            <person name="Chu M."/>
            <person name="Cheng C."/>
            <person name="Hour A."/>
            <person name="Lee P."/>
            <person name="Lin S."/>
            <person name="Lin Y."/>
            <person name="Liou J."/>
            <person name="Liu S."/>
            <person name="Hsing Y."/>
            <person name="Raghuvanshi S."/>
            <person name="Mohanty A."/>
            <person name="Bharti A.K."/>
            <person name="Gaur A."/>
            <person name="Gupta V."/>
            <person name="Kumar D."/>
            <person name="Ravi V."/>
            <person name="Vij S."/>
            <person name="Kapur A."/>
            <person name="Khurana P."/>
            <person name="Khurana P."/>
            <person name="Khurana J.P."/>
            <person name="Tyagi A.K."/>
            <person name="Gaikwad K."/>
            <person name="Singh A."/>
            <person name="Dalal V."/>
            <person name="Srivastava S."/>
            <person name="Dixit A."/>
            <person name="Pal A.K."/>
            <person name="Ghazi I.A."/>
            <person name="Yadav M."/>
            <person name="Pandit A."/>
            <person name="Bhargava A."/>
            <person name="Sureshbabu K."/>
            <person name="Batra K."/>
            <person name="Sharma T.R."/>
            <person name="Mohapatra T."/>
            <person name="Singh N.K."/>
            <person name="Messing J."/>
            <person name="Nelson A.B."/>
            <person name="Fuks G."/>
            <person name="Kavchok S."/>
            <person name="Keizer G."/>
            <person name="Linton E."/>
            <person name="Llaca V."/>
            <person name="Song R."/>
            <person name="Tanyolac B."/>
            <person name="Young S."/>
            <person name="Ho-Il K."/>
            <person name="Hahn J.H."/>
            <person name="Sangsakoo G."/>
            <person name="Vanavichit A."/>
            <person name="de Mattos Luiz.A.T."/>
            <person name="Zimmer P.D."/>
            <person name="Malone G."/>
            <person name="Dellagostin O."/>
            <person name="de Oliveira A.C."/>
            <person name="Bevan M."/>
            <person name="Bancroft I."/>
            <person name="Minx P."/>
            <person name="Cordum H."/>
            <person name="Wilson R."/>
            <person name="Cheng Z."/>
            <person name="Jin W."/>
            <person name="Jiang J."/>
            <person name="Leong S.A."/>
            <person name="Iwama H."/>
            <person name="Gojobori T."/>
            <person name="Itoh T."/>
            <person name="Niimura Y."/>
            <person name="Fujii Y."/>
            <person name="Habara T."/>
            <person name="Sakai H."/>
            <person name="Sato Y."/>
            <person name="Wilson G."/>
            <person name="Kumar K."/>
            <person name="McCouch S."/>
            <person name="Juretic N."/>
            <person name="Hoen D."/>
            <person name="Wright S."/>
            <person name="Bruskiewich R."/>
            <person name="Bureau T."/>
            <person name="Miyao A."/>
            <person name="Hirochika H."/>
            <person name="Nishikawa T."/>
            <person name="Kadowaki K."/>
            <person name="Sugiura M."/>
            <person name="Burr B."/>
            <person name="Sasaki T."/>
        </authorList>
    </citation>
    <scope>NUCLEOTIDE SEQUENCE [LARGE SCALE GENOMIC DNA]</scope>
    <source>
        <strain evidence="4">cv. Nipponbare</strain>
    </source>
</reference>
<evidence type="ECO:0000313" key="4">
    <source>
        <dbReference type="Proteomes" id="UP000000763"/>
    </source>
</evidence>
<feature type="region of interest" description="Disordered" evidence="1">
    <location>
        <begin position="90"/>
        <end position="112"/>
    </location>
</feature>
<protein>
    <submittedName>
        <fullName evidence="2">Uncharacterized protein</fullName>
    </submittedName>
</protein>
<evidence type="ECO:0000313" key="2">
    <source>
        <dbReference type="EMBL" id="BAC83451.1"/>
    </source>
</evidence>
<proteinExistence type="predicted"/>